<dbReference type="Pfam" id="PF02423">
    <property type="entry name" value="OCD_Mu_crystall"/>
    <property type="match status" value="1"/>
</dbReference>
<dbReference type="Gene3D" id="3.30.1780.10">
    <property type="entry name" value="ornithine cyclodeaminase, domain 1"/>
    <property type="match status" value="1"/>
</dbReference>
<dbReference type="SUPFAM" id="SSF51735">
    <property type="entry name" value="NAD(P)-binding Rossmann-fold domains"/>
    <property type="match status" value="1"/>
</dbReference>
<comment type="caution">
    <text evidence="1">The sequence shown here is derived from an EMBL/GenBank/DDBJ whole genome shotgun (WGS) entry which is preliminary data.</text>
</comment>
<dbReference type="InterPro" id="IPR023401">
    <property type="entry name" value="ODC_N"/>
</dbReference>
<evidence type="ECO:0000313" key="1">
    <source>
        <dbReference type="EMBL" id="MBH9552635.1"/>
    </source>
</evidence>
<dbReference type="InterPro" id="IPR003462">
    <property type="entry name" value="ODC_Mu_crystall"/>
</dbReference>
<protein>
    <submittedName>
        <fullName evidence="1">Ornithine cyclodeaminase family protein</fullName>
    </submittedName>
</protein>
<keyword evidence="2" id="KW-1185">Reference proteome</keyword>
<evidence type="ECO:0000313" key="2">
    <source>
        <dbReference type="Proteomes" id="UP000620139"/>
    </source>
</evidence>
<proteinExistence type="predicted"/>
<dbReference type="PANTHER" id="PTHR13812">
    <property type="entry name" value="KETIMINE REDUCTASE MU-CRYSTALLIN"/>
    <property type="match status" value="1"/>
</dbReference>
<dbReference type="Proteomes" id="UP000620139">
    <property type="component" value="Unassembled WGS sequence"/>
</dbReference>
<dbReference type="AlphaFoldDB" id="A0A931NDV5"/>
<accession>A0A931NDV5</accession>
<dbReference type="Gene3D" id="3.40.50.720">
    <property type="entry name" value="NAD(P)-binding Rossmann-like Domain"/>
    <property type="match status" value="1"/>
</dbReference>
<dbReference type="RefSeq" id="WP_198100230.1">
    <property type="nucleotide sequence ID" value="NZ_JAEDAL010000002.1"/>
</dbReference>
<reference evidence="1" key="1">
    <citation type="submission" date="2020-12" db="EMBL/GenBank/DDBJ databases">
        <title>The genome sequence of Inhella sp. 4Y17.</title>
        <authorList>
            <person name="Liu Y."/>
        </authorList>
    </citation>
    <scope>NUCLEOTIDE SEQUENCE</scope>
    <source>
        <strain evidence="1">4Y10</strain>
    </source>
</reference>
<dbReference type="EMBL" id="JAEDAL010000002">
    <property type="protein sequence ID" value="MBH9552635.1"/>
    <property type="molecule type" value="Genomic_DNA"/>
</dbReference>
<name>A0A931NDV5_9BURK</name>
<organism evidence="1 2">
    <name type="scientific">Inhella gelatinilytica</name>
    <dbReference type="NCBI Taxonomy" id="2795030"/>
    <lineage>
        <taxon>Bacteria</taxon>
        <taxon>Pseudomonadati</taxon>
        <taxon>Pseudomonadota</taxon>
        <taxon>Betaproteobacteria</taxon>
        <taxon>Burkholderiales</taxon>
        <taxon>Sphaerotilaceae</taxon>
        <taxon>Inhella</taxon>
    </lineage>
</organism>
<dbReference type="GO" id="GO:0005737">
    <property type="term" value="C:cytoplasm"/>
    <property type="evidence" value="ECO:0007669"/>
    <property type="project" value="TreeGrafter"/>
</dbReference>
<sequence>MPAFAPGVGVKVLSDFEVASRLNFPDAFEVLQAAFEQLGRGEAAVLPRSRAVLAGTDGAALMVSAMGAMLPQVLGTKVYATRNGQFDFVISLFDTATGKTLGSLQANALTEVRTAACTAVAVRSLAHPEARTAAIFGSGVQAWAHARALAALGRFDALWVAARTDGEAVAQRWSEALALPVRAVSPREAAAAPVVLTCTRATEPLFDGNWVQPGALVAAIGSSKPVAREVDDRLIERARWVLVEHEGCARTEAGDLVRAAAGVLRPDRVVELGQWLVTPRAREAEDIVLYKSVGIGLADVALAWHALQRD</sequence>
<dbReference type="PIRSF" id="PIRSF001439">
    <property type="entry name" value="CryM"/>
    <property type="match status" value="1"/>
</dbReference>
<dbReference type="InterPro" id="IPR036291">
    <property type="entry name" value="NAD(P)-bd_dom_sf"/>
</dbReference>
<gene>
    <name evidence="1" type="ORF">I7X43_07190</name>
</gene>
<dbReference type="PANTHER" id="PTHR13812:SF19">
    <property type="entry name" value="KETIMINE REDUCTASE MU-CRYSTALLIN"/>
    <property type="match status" value="1"/>
</dbReference>